<dbReference type="RefSeq" id="WP_311629791.1">
    <property type="nucleotide sequence ID" value="NZ_JAVREN010000008.1"/>
</dbReference>
<keyword evidence="3" id="KW-1185">Reference proteome</keyword>
<gene>
    <name evidence="2" type="ORF">RM780_07730</name>
</gene>
<evidence type="ECO:0000313" key="3">
    <source>
        <dbReference type="Proteomes" id="UP001183388"/>
    </source>
</evidence>
<comment type="caution">
    <text evidence="2">The sequence shown here is derived from an EMBL/GenBank/DDBJ whole genome shotgun (WGS) entry which is preliminary data.</text>
</comment>
<evidence type="ECO:0000313" key="2">
    <source>
        <dbReference type="EMBL" id="MDT0306852.1"/>
    </source>
</evidence>
<reference evidence="3" key="1">
    <citation type="submission" date="2023-07" db="EMBL/GenBank/DDBJ databases">
        <title>30 novel species of actinomycetes from the DSMZ collection.</title>
        <authorList>
            <person name="Nouioui I."/>
        </authorList>
    </citation>
    <scope>NUCLEOTIDE SEQUENCE [LARGE SCALE GENOMIC DNA]</scope>
    <source>
        <strain evidence="3">DSM 44917</strain>
    </source>
</reference>
<feature type="region of interest" description="Disordered" evidence="1">
    <location>
        <begin position="70"/>
        <end position="109"/>
    </location>
</feature>
<feature type="compositionally biased region" description="Basic and acidic residues" evidence="1">
    <location>
        <begin position="83"/>
        <end position="95"/>
    </location>
</feature>
<sequence length="213" mass="22768">MSNLPRRFHLQRHTDVVGATGTGHVADGVVWPDGTATVHWRGEDNSDAFWSTGIPGIRRRSCHDGATEIVWDDPASDETADDEAVRPRRATDPRRPGGSIAGPGGPRDRHGVILSADRAVLLDASMVCEVEAGEQGTVLAMWLGGRINRSTERAQILYLLGADGAAAIVTELLALASRIGPDFERQLAERVQRLTDEGATGPADNEAEEDGTS</sequence>
<proteinExistence type="predicted"/>
<dbReference type="Proteomes" id="UP001183388">
    <property type="component" value="Unassembled WGS sequence"/>
</dbReference>
<organism evidence="2 3">
    <name type="scientific">Streptomyces boetiae</name>
    <dbReference type="NCBI Taxonomy" id="3075541"/>
    <lineage>
        <taxon>Bacteria</taxon>
        <taxon>Bacillati</taxon>
        <taxon>Actinomycetota</taxon>
        <taxon>Actinomycetes</taxon>
        <taxon>Kitasatosporales</taxon>
        <taxon>Streptomycetaceae</taxon>
        <taxon>Streptomyces</taxon>
    </lineage>
</organism>
<name>A0ABU2L5S9_9ACTN</name>
<dbReference type="EMBL" id="JAVREN010000008">
    <property type="protein sequence ID" value="MDT0306852.1"/>
    <property type="molecule type" value="Genomic_DNA"/>
</dbReference>
<accession>A0ABU2L5S9</accession>
<feature type="compositionally biased region" description="Acidic residues" evidence="1">
    <location>
        <begin position="70"/>
        <end position="82"/>
    </location>
</feature>
<evidence type="ECO:0000256" key="1">
    <source>
        <dbReference type="SAM" id="MobiDB-lite"/>
    </source>
</evidence>
<protein>
    <submittedName>
        <fullName evidence="2">Uncharacterized protein</fullName>
    </submittedName>
</protein>
<feature type="region of interest" description="Disordered" evidence="1">
    <location>
        <begin position="192"/>
        <end position="213"/>
    </location>
</feature>